<keyword evidence="2" id="KW-1185">Reference proteome</keyword>
<accession>A0A2T3AHT0</accession>
<sequence>MYVAQPLPVHLEESLPNSAGDMAGNCLQKECSRASRKKQLLKSTSKRSSQTCSFYWPSEHGELAICHCCRVSERCSAFTRAKARVSTRVPTTTPCNGLVAPAKTASRRCIDGRCFCISFLDWESWTEDLGIKTEVQRGRYLCVYFVGIGQLRPTKLRLKRSRHLTRSGLFFRDSLQGRTSALGGQLQC</sequence>
<reference evidence="1 2" key="1">
    <citation type="journal article" date="2018" name="Mycol. Prog.">
        <title>Coniella lustricola, a new species from submerged detritus.</title>
        <authorList>
            <person name="Raudabaugh D.B."/>
            <person name="Iturriaga T."/>
            <person name="Carver A."/>
            <person name="Mondo S."/>
            <person name="Pangilinan J."/>
            <person name="Lipzen A."/>
            <person name="He G."/>
            <person name="Amirebrahimi M."/>
            <person name="Grigoriev I.V."/>
            <person name="Miller A.N."/>
        </authorList>
    </citation>
    <scope>NUCLEOTIDE SEQUENCE [LARGE SCALE GENOMIC DNA]</scope>
    <source>
        <strain evidence="1 2">B22-T-1</strain>
    </source>
</reference>
<evidence type="ECO:0000313" key="1">
    <source>
        <dbReference type="EMBL" id="PSR98959.1"/>
    </source>
</evidence>
<dbReference type="EMBL" id="KZ678387">
    <property type="protein sequence ID" value="PSR98959.1"/>
    <property type="molecule type" value="Genomic_DNA"/>
</dbReference>
<name>A0A2T3AHT0_9PEZI</name>
<protein>
    <submittedName>
        <fullName evidence="1">Uncharacterized protein</fullName>
    </submittedName>
</protein>
<dbReference type="AlphaFoldDB" id="A0A2T3AHT0"/>
<dbReference type="Proteomes" id="UP000241462">
    <property type="component" value="Unassembled WGS sequence"/>
</dbReference>
<evidence type="ECO:0000313" key="2">
    <source>
        <dbReference type="Proteomes" id="UP000241462"/>
    </source>
</evidence>
<gene>
    <name evidence="1" type="ORF">BD289DRAFT_424814</name>
</gene>
<proteinExistence type="predicted"/>
<dbReference type="InParanoid" id="A0A2T3AHT0"/>
<organism evidence="1 2">
    <name type="scientific">Coniella lustricola</name>
    <dbReference type="NCBI Taxonomy" id="2025994"/>
    <lineage>
        <taxon>Eukaryota</taxon>
        <taxon>Fungi</taxon>
        <taxon>Dikarya</taxon>
        <taxon>Ascomycota</taxon>
        <taxon>Pezizomycotina</taxon>
        <taxon>Sordariomycetes</taxon>
        <taxon>Sordariomycetidae</taxon>
        <taxon>Diaporthales</taxon>
        <taxon>Schizoparmaceae</taxon>
        <taxon>Coniella</taxon>
    </lineage>
</organism>